<proteinExistence type="predicted"/>
<dbReference type="Proteomes" id="UP000295645">
    <property type="component" value="Unassembled WGS sequence"/>
</dbReference>
<comment type="caution">
    <text evidence="1">The sequence shown here is derived from an EMBL/GenBank/DDBJ whole genome shotgun (WGS) entry which is preliminary data.</text>
</comment>
<evidence type="ECO:0000313" key="2">
    <source>
        <dbReference type="Proteomes" id="UP000295645"/>
    </source>
</evidence>
<name>A0A4R3YKJ9_9GAMM</name>
<accession>A0A4R3YKJ9</accession>
<protein>
    <submittedName>
        <fullName evidence="1">Uncharacterized protein</fullName>
    </submittedName>
</protein>
<organism evidence="1 2">
    <name type="scientific">Luteibacter rhizovicinus</name>
    <dbReference type="NCBI Taxonomy" id="242606"/>
    <lineage>
        <taxon>Bacteria</taxon>
        <taxon>Pseudomonadati</taxon>
        <taxon>Pseudomonadota</taxon>
        <taxon>Gammaproteobacteria</taxon>
        <taxon>Lysobacterales</taxon>
        <taxon>Rhodanobacteraceae</taxon>
        <taxon>Luteibacter</taxon>
    </lineage>
</organism>
<reference evidence="1 2" key="1">
    <citation type="submission" date="2019-03" db="EMBL/GenBank/DDBJ databases">
        <title>Above-ground endophytic microbial communities from plants in different locations in the United States.</title>
        <authorList>
            <person name="Frank C."/>
        </authorList>
    </citation>
    <scope>NUCLEOTIDE SEQUENCE [LARGE SCALE GENOMIC DNA]</scope>
    <source>
        <strain evidence="1 2">LP_13_YM</strain>
    </source>
</reference>
<dbReference type="EMBL" id="SMCS01000006">
    <property type="protein sequence ID" value="TCV92770.1"/>
    <property type="molecule type" value="Genomic_DNA"/>
</dbReference>
<evidence type="ECO:0000313" key="1">
    <source>
        <dbReference type="EMBL" id="TCV92770.1"/>
    </source>
</evidence>
<sequence length="122" mass="13108">MSIETECDAIRLAAKLLHKAASHIGVLKAIDWCPDVAERFFASGAHELPRPAYTPSDPGSSQVALAELRSVKIGHPVIAAWVERQAEAIGNAAMMMANALASSKMIRLKRDARSIRAPCSLC</sequence>
<dbReference type="AlphaFoldDB" id="A0A4R3YKJ9"/>
<keyword evidence="2" id="KW-1185">Reference proteome</keyword>
<gene>
    <name evidence="1" type="ORF">EC912_106108</name>
</gene>
<dbReference type="RefSeq" id="WP_132145448.1">
    <property type="nucleotide sequence ID" value="NZ_SMCS01000006.1"/>
</dbReference>